<keyword evidence="2" id="KW-0472">Membrane</keyword>
<sequence length="264" mass="28156">MAAAAAAAAAATDPLPPSSNINTNTKSLSNSTSPVPSVTGMFVNLVSMFLDKSLLLTMPEIGHLAPIILTAGSLFFGAVSLNYPLAMIGLSAIEAGGIYKLVNVVSTYSGTPLTAESKENAPNCSSYFQTLSASRFRFLVGEGLKGSFPNYALYFITFISAYCIESMSYFKDECTALGSQYSNRPYLAYMSAAMLIILYSLYLLVYGCDSLINLFCSAVLGLLVGYLLCYQNATLLGKDSVNILFIPTIVKRSGMDYICVSSAS</sequence>
<feature type="transmembrane region" description="Helical" evidence="2">
    <location>
        <begin position="186"/>
        <end position="205"/>
    </location>
</feature>
<dbReference type="AlphaFoldDB" id="A0A6C0KKG2"/>
<evidence type="ECO:0000256" key="1">
    <source>
        <dbReference type="SAM" id="MobiDB-lite"/>
    </source>
</evidence>
<feature type="transmembrane region" description="Helical" evidence="2">
    <location>
        <begin position="62"/>
        <end position="81"/>
    </location>
</feature>
<keyword evidence="2" id="KW-1133">Transmembrane helix</keyword>
<proteinExistence type="predicted"/>
<feature type="transmembrane region" description="Helical" evidence="2">
    <location>
        <begin position="211"/>
        <end position="230"/>
    </location>
</feature>
<name>A0A6C0KKG2_9ZZZZ</name>
<evidence type="ECO:0000256" key="2">
    <source>
        <dbReference type="SAM" id="Phobius"/>
    </source>
</evidence>
<evidence type="ECO:0000313" key="3">
    <source>
        <dbReference type="EMBL" id="QHU18455.1"/>
    </source>
</evidence>
<keyword evidence="2" id="KW-0812">Transmembrane</keyword>
<feature type="transmembrane region" description="Helical" evidence="2">
    <location>
        <begin position="151"/>
        <end position="170"/>
    </location>
</feature>
<dbReference type="EMBL" id="MN740932">
    <property type="protein sequence ID" value="QHU18455.1"/>
    <property type="molecule type" value="Genomic_DNA"/>
</dbReference>
<organism evidence="3">
    <name type="scientific">viral metagenome</name>
    <dbReference type="NCBI Taxonomy" id="1070528"/>
    <lineage>
        <taxon>unclassified sequences</taxon>
        <taxon>metagenomes</taxon>
        <taxon>organismal metagenomes</taxon>
    </lineage>
</organism>
<reference evidence="3" key="1">
    <citation type="journal article" date="2020" name="Nature">
        <title>Giant virus diversity and host interactions through global metagenomics.</title>
        <authorList>
            <person name="Schulz F."/>
            <person name="Roux S."/>
            <person name="Paez-Espino D."/>
            <person name="Jungbluth S."/>
            <person name="Walsh D.A."/>
            <person name="Denef V.J."/>
            <person name="McMahon K.D."/>
            <person name="Konstantinidis K.T."/>
            <person name="Eloe-Fadrosh E.A."/>
            <person name="Kyrpides N.C."/>
            <person name="Woyke T."/>
        </authorList>
    </citation>
    <scope>NUCLEOTIDE SEQUENCE</scope>
    <source>
        <strain evidence="3">GVMAG-S-3300013006-138</strain>
    </source>
</reference>
<protein>
    <submittedName>
        <fullName evidence="3">Uncharacterized protein</fullName>
    </submittedName>
</protein>
<accession>A0A6C0KKG2</accession>
<feature type="compositionally biased region" description="Low complexity" evidence="1">
    <location>
        <begin position="18"/>
        <end position="33"/>
    </location>
</feature>
<feature type="region of interest" description="Disordered" evidence="1">
    <location>
        <begin position="12"/>
        <end position="34"/>
    </location>
</feature>